<keyword evidence="15" id="KW-1185">Reference proteome</keyword>
<feature type="transmembrane region" description="Helical" evidence="10">
    <location>
        <begin position="79"/>
        <end position="97"/>
    </location>
</feature>
<evidence type="ECO:0000313" key="12">
    <source>
        <dbReference type="EMBL" id="PKV10774.1"/>
    </source>
</evidence>
<feature type="transmembrane region" description="Helical" evidence="10">
    <location>
        <begin position="198"/>
        <end position="217"/>
    </location>
</feature>
<proteinExistence type="predicted"/>
<keyword evidence="7 10" id="KW-0472">Membrane</keyword>
<evidence type="ECO:0000256" key="8">
    <source>
        <dbReference type="ARBA" id="ARBA00032707"/>
    </source>
</evidence>
<sequence>MSAAPAESPAGFSAWLRINAWRMALLFAGVLLPLGLFVDLADEVHALENVYFDEPLLWSMRSIATPGLDTFFGVISKVGYQYGVIPMDIAIVLVLLASRRWREGTFAALGFGGSALLNMGAKQFFQRDRPSLWESIAPESTFSFPSGHAMGSMTLVAVVVALAWNTRWRWRVTIAASLFAVLVGVSRIYLGVHYPSDILGGWSAALVWVVGLYLVMFRGARRPHWRTPSGGAVERPGRVPFADQE</sequence>
<dbReference type="Gene3D" id="1.20.144.10">
    <property type="entry name" value="Phosphatidic acid phosphatase type 2/haloperoxidase"/>
    <property type="match status" value="1"/>
</dbReference>
<keyword evidence="3" id="KW-1003">Cell membrane</keyword>
<dbReference type="EMBL" id="PHKW01000014">
    <property type="protein sequence ID" value="PKV15056.1"/>
    <property type="molecule type" value="Genomic_DNA"/>
</dbReference>
<dbReference type="OrthoDB" id="9780918at2"/>
<dbReference type="PANTHER" id="PTHR14969">
    <property type="entry name" value="SPHINGOSINE-1-PHOSPHATE PHOSPHOHYDROLASE"/>
    <property type="match status" value="1"/>
</dbReference>
<feature type="transmembrane region" description="Helical" evidence="10">
    <location>
        <begin position="145"/>
        <end position="165"/>
    </location>
</feature>
<dbReference type="EC" id="3.6.1.27" evidence="2"/>
<dbReference type="SMART" id="SM00014">
    <property type="entry name" value="acidPPc"/>
    <property type="match status" value="1"/>
</dbReference>
<evidence type="ECO:0000256" key="7">
    <source>
        <dbReference type="ARBA" id="ARBA00023136"/>
    </source>
</evidence>
<dbReference type="AlphaFoldDB" id="A0A2N3RE56"/>
<evidence type="ECO:0000313" key="13">
    <source>
        <dbReference type="EMBL" id="PKV15056.1"/>
    </source>
</evidence>
<evidence type="ECO:0000256" key="3">
    <source>
        <dbReference type="ARBA" id="ARBA00022475"/>
    </source>
</evidence>
<dbReference type="CDD" id="cd03392">
    <property type="entry name" value="PAP2_like_2"/>
    <property type="match status" value="1"/>
</dbReference>
<dbReference type="Proteomes" id="UP000233748">
    <property type="component" value="Unassembled WGS sequence"/>
</dbReference>
<reference evidence="14 15" key="1">
    <citation type="submission" date="2017-11" db="EMBL/GenBank/DDBJ databases">
        <title>Xanthomonas prunicola sp. nov., a novel pathogen that affects nectarine (Prunus persica var. nectarine) trees.</title>
        <authorList>
            <person name="Lopez M."/>
            <person name="Lopez-Soriano P."/>
            <person name="Garita-Cambronero J."/>
            <person name="Beltran C."/>
            <person name="Taghouti G."/>
            <person name="Portier P."/>
            <person name="Cubero J."/>
            <person name="Fischer-Le Saux M."/>
            <person name="Marco-Noales E."/>
        </authorList>
    </citation>
    <scope>NUCLEOTIDE SEQUENCE [LARGE SCALE GENOMIC DNA]</scope>
    <source>
        <strain evidence="12 14">CFBP8353</strain>
        <strain evidence="13 15">CFBP8354</strain>
    </source>
</reference>
<organism evidence="12 14">
    <name type="scientific">Xanthomonas prunicola</name>
    <dbReference type="NCBI Taxonomy" id="2053930"/>
    <lineage>
        <taxon>Bacteria</taxon>
        <taxon>Pseudomonadati</taxon>
        <taxon>Pseudomonadota</taxon>
        <taxon>Gammaproteobacteria</taxon>
        <taxon>Lysobacterales</taxon>
        <taxon>Lysobacteraceae</taxon>
        <taxon>Xanthomonas</taxon>
    </lineage>
</organism>
<dbReference type="Pfam" id="PF01569">
    <property type="entry name" value="PAP2"/>
    <property type="match status" value="1"/>
</dbReference>
<accession>A0A2N3RE56</accession>
<protein>
    <recommendedName>
        <fullName evidence="2">undecaprenyl-diphosphate phosphatase</fullName>
        <ecNumber evidence="2">3.6.1.27</ecNumber>
    </recommendedName>
    <alternativeName>
        <fullName evidence="8">Undecaprenyl pyrophosphate phosphatase</fullName>
    </alternativeName>
</protein>
<evidence type="ECO:0000256" key="10">
    <source>
        <dbReference type="SAM" id="Phobius"/>
    </source>
</evidence>
<dbReference type="InterPro" id="IPR036938">
    <property type="entry name" value="PAP2/HPO_sf"/>
</dbReference>
<dbReference type="GO" id="GO:0005886">
    <property type="term" value="C:plasma membrane"/>
    <property type="evidence" value="ECO:0007669"/>
    <property type="project" value="UniProtKB-SubCell"/>
</dbReference>
<evidence type="ECO:0000256" key="9">
    <source>
        <dbReference type="ARBA" id="ARBA00047594"/>
    </source>
</evidence>
<dbReference type="Proteomes" id="UP000233720">
    <property type="component" value="Unassembled WGS sequence"/>
</dbReference>
<comment type="subcellular location">
    <subcellularLocation>
        <location evidence="1">Cell membrane</location>
        <topology evidence="1">Multi-pass membrane protein</topology>
    </subcellularLocation>
</comment>
<evidence type="ECO:0000313" key="14">
    <source>
        <dbReference type="Proteomes" id="UP000233720"/>
    </source>
</evidence>
<feature type="transmembrane region" description="Helical" evidence="10">
    <location>
        <begin position="104"/>
        <end position="125"/>
    </location>
</feature>
<keyword evidence="6 10" id="KW-1133">Transmembrane helix</keyword>
<evidence type="ECO:0000313" key="15">
    <source>
        <dbReference type="Proteomes" id="UP000233748"/>
    </source>
</evidence>
<comment type="catalytic activity">
    <reaction evidence="9">
        <text>di-trans,octa-cis-undecaprenyl diphosphate + H2O = di-trans,octa-cis-undecaprenyl phosphate + phosphate + H(+)</text>
        <dbReference type="Rhea" id="RHEA:28094"/>
        <dbReference type="ChEBI" id="CHEBI:15377"/>
        <dbReference type="ChEBI" id="CHEBI:15378"/>
        <dbReference type="ChEBI" id="CHEBI:43474"/>
        <dbReference type="ChEBI" id="CHEBI:58405"/>
        <dbReference type="ChEBI" id="CHEBI:60392"/>
        <dbReference type="EC" id="3.6.1.27"/>
    </reaction>
</comment>
<evidence type="ECO:0000256" key="1">
    <source>
        <dbReference type="ARBA" id="ARBA00004651"/>
    </source>
</evidence>
<evidence type="ECO:0000256" key="5">
    <source>
        <dbReference type="ARBA" id="ARBA00022801"/>
    </source>
</evidence>
<dbReference type="GO" id="GO:0050380">
    <property type="term" value="F:undecaprenyl-diphosphatase activity"/>
    <property type="evidence" value="ECO:0007669"/>
    <property type="project" value="UniProtKB-EC"/>
</dbReference>
<keyword evidence="4 10" id="KW-0812">Transmembrane</keyword>
<dbReference type="SUPFAM" id="SSF48317">
    <property type="entry name" value="Acid phosphatase/Vanadium-dependent haloperoxidase"/>
    <property type="match status" value="1"/>
</dbReference>
<evidence type="ECO:0000256" key="2">
    <source>
        <dbReference type="ARBA" id="ARBA00012374"/>
    </source>
</evidence>
<name>A0A2N3RE56_9XANT</name>
<feature type="domain" description="Phosphatidic acid phosphatase type 2/haloperoxidase" evidence="11">
    <location>
        <begin position="104"/>
        <end position="213"/>
    </location>
</feature>
<dbReference type="RefSeq" id="WP_101365049.1">
    <property type="nucleotide sequence ID" value="NZ_PHKV01000015.1"/>
</dbReference>
<comment type="caution">
    <text evidence="12">The sequence shown here is derived from an EMBL/GenBank/DDBJ whole genome shotgun (WGS) entry which is preliminary data.</text>
</comment>
<keyword evidence="5" id="KW-0378">Hydrolase</keyword>
<gene>
    <name evidence="12" type="ORF">XpruCFBP8353_21525</name>
    <name evidence="13" type="ORF">XpruCFBP8354_21575</name>
</gene>
<evidence type="ECO:0000259" key="11">
    <source>
        <dbReference type="SMART" id="SM00014"/>
    </source>
</evidence>
<evidence type="ECO:0000256" key="6">
    <source>
        <dbReference type="ARBA" id="ARBA00022989"/>
    </source>
</evidence>
<feature type="transmembrane region" description="Helical" evidence="10">
    <location>
        <begin position="172"/>
        <end position="192"/>
    </location>
</feature>
<dbReference type="InterPro" id="IPR000326">
    <property type="entry name" value="PAP2/HPO"/>
</dbReference>
<dbReference type="PANTHER" id="PTHR14969:SF62">
    <property type="entry name" value="DECAPRENYLPHOSPHORYL-5-PHOSPHORIBOSE PHOSPHATASE RV3807C-RELATED"/>
    <property type="match status" value="1"/>
</dbReference>
<evidence type="ECO:0000256" key="4">
    <source>
        <dbReference type="ARBA" id="ARBA00022692"/>
    </source>
</evidence>
<dbReference type="EMBL" id="PHKV01000015">
    <property type="protein sequence ID" value="PKV10774.1"/>
    <property type="molecule type" value="Genomic_DNA"/>
</dbReference>